<dbReference type="AlphaFoldDB" id="A0A6B8RPJ0"/>
<organism evidence="2 3">
    <name type="scientific">Paenibacillus psychroresistens</name>
    <dbReference type="NCBI Taxonomy" id="1778678"/>
    <lineage>
        <taxon>Bacteria</taxon>
        <taxon>Bacillati</taxon>
        <taxon>Bacillota</taxon>
        <taxon>Bacilli</taxon>
        <taxon>Bacillales</taxon>
        <taxon>Paenibacillaceae</taxon>
        <taxon>Paenibacillus</taxon>
    </lineage>
</organism>
<dbReference type="RefSeq" id="WP_155703383.1">
    <property type="nucleotide sequence ID" value="NZ_CP034235.1"/>
</dbReference>
<gene>
    <name evidence="2" type="ORF">EHS13_27050</name>
</gene>
<accession>A0A6B8RPJ0</accession>
<dbReference type="OrthoDB" id="2596663at2"/>
<keyword evidence="1" id="KW-0812">Transmembrane</keyword>
<sequence length="107" mass="11391">MSIEAKNNSGFWQGILIGGAVATVSALLYAPKAGKQVRSTLTTLFRSLTQAPVTATGQAITVAAPQTINSMAQNETEMAKLGREMKHMQTNTQVKDSGMVPDPIQNE</sequence>
<evidence type="ECO:0000313" key="3">
    <source>
        <dbReference type="Proteomes" id="UP000426246"/>
    </source>
</evidence>
<name>A0A6B8RPJ0_9BACL</name>
<protein>
    <submittedName>
        <fullName evidence="2">YtxH domain-containing protein</fullName>
    </submittedName>
</protein>
<evidence type="ECO:0000256" key="1">
    <source>
        <dbReference type="SAM" id="Phobius"/>
    </source>
</evidence>
<reference evidence="3" key="1">
    <citation type="submission" date="2018-11" db="EMBL/GenBank/DDBJ databases">
        <title>Complete genome sequence of Paenibacillus sp. ML311-T8.</title>
        <authorList>
            <person name="Nam Y.-D."/>
            <person name="Kang J."/>
            <person name="Chung W.-H."/>
            <person name="Park Y.S."/>
        </authorList>
    </citation>
    <scope>NUCLEOTIDE SEQUENCE [LARGE SCALE GENOMIC DNA]</scope>
    <source>
        <strain evidence="3">ML311-T8</strain>
    </source>
</reference>
<dbReference type="EMBL" id="CP034235">
    <property type="protein sequence ID" value="QGQ98281.1"/>
    <property type="molecule type" value="Genomic_DNA"/>
</dbReference>
<evidence type="ECO:0000313" key="2">
    <source>
        <dbReference type="EMBL" id="QGQ98281.1"/>
    </source>
</evidence>
<proteinExistence type="predicted"/>
<feature type="transmembrane region" description="Helical" evidence="1">
    <location>
        <begin position="12"/>
        <end position="30"/>
    </location>
</feature>
<dbReference type="Proteomes" id="UP000426246">
    <property type="component" value="Chromosome"/>
</dbReference>
<dbReference type="KEGG" id="ppsc:EHS13_27050"/>
<keyword evidence="1" id="KW-1133">Transmembrane helix</keyword>
<keyword evidence="3" id="KW-1185">Reference proteome</keyword>
<keyword evidence="1" id="KW-0472">Membrane</keyword>